<gene>
    <name evidence="6 8" type="primary">ackA</name>
    <name evidence="8" type="ORF">MMELEA_01140</name>
</gene>
<sequence>MSSKKILVVNAGSSSIKTQLFEKDTLKVIANGLTERIFLHDGKITIKFNGEIYDDVLELPNHTVAVAETLKMMQNINLINNPEEIEIIGFRVVHGGPYFDQSVILNDEVLKSIDKCSKFAPLHNPGAIQAIEAFKKAMPKAILTASFDTSFHSTIPDINSIYPIPYEWTKKYNIKKYGFHGISHNFIKNKIEEILKIKHPNIISLHIGSGASICAIKDGKSFDTSMGFTPLAGIMMGTRSGDIDPSIIEFICENEKITVQEATAALNKKSGLLGVSQFSNDTRDISKAIDEGNYQAKFTNDLFVQKIVNYVAEYANKLENKIDAIVFTAGVGENSPKLRKEVCDKLFFKKISLNEIENNKKIAEYSLISNPSSEIKIFVIRTNEELMIAQDALKLTK</sequence>
<dbReference type="PIRSF" id="PIRSF000722">
    <property type="entry name" value="Acetate_prop_kin"/>
    <property type="match status" value="1"/>
</dbReference>
<dbReference type="PANTHER" id="PTHR21060">
    <property type="entry name" value="ACETATE KINASE"/>
    <property type="match status" value="1"/>
</dbReference>
<keyword evidence="5 6" id="KW-0067">ATP-binding</keyword>
<dbReference type="GO" id="GO:0005524">
    <property type="term" value="F:ATP binding"/>
    <property type="evidence" value="ECO:0007669"/>
    <property type="project" value="UniProtKB-KW"/>
</dbReference>
<keyword evidence="4 6" id="KW-0418">Kinase</keyword>
<protein>
    <recommendedName>
        <fullName evidence="6">Acetate kinase</fullName>
        <ecNumber evidence="6">2.7.2.1</ecNumber>
    </recommendedName>
    <alternativeName>
        <fullName evidence="6">Acetokinase</fullName>
    </alternativeName>
</protein>
<keyword evidence="6" id="KW-0479">Metal-binding</keyword>
<dbReference type="Pfam" id="PF00871">
    <property type="entry name" value="Acetate_kinase"/>
    <property type="match status" value="1"/>
</dbReference>
<evidence type="ECO:0000256" key="3">
    <source>
        <dbReference type="ARBA" id="ARBA00022741"/>
    </source>
</evidence>
<dbReference type="EMBL" id="JZXN01000017">
    <property type="protein sequence ID" value="KKB26732.1"/>
    <property type="molecule type" value="Genomic_DNA"/>
</dbReference>
<dbReference type="NCBIfam" id="NF005520">
    <property type="entry name" value="PRK07157.1"/>
    <property type="match status" value="1"/>
</dbReference>
<dbReference type="InterPro" id="IPR043129">
    <property type="entry name" value="ATPase_NBD"/>
</dbReference>
<dbReference type="SUPFAM" id="SSF53067">
    <property type="entry name" value="Actin-like ATPase domain"/>
    <property type="match status" value="2"/>
</dbReference>
<dbReference type="PROSITE" id="PS01075">
    <property type="entry name" value="ACETATE_KINASE_1"/>
    <property type="match status" value="1"/>
</dbReference>
<keyword evidence="6" id="KW-0963">Cytoplasm</keyword>
<evidence type="ECO:0000313" key="8">
    <source>
        <dbReference type="EMBL" id="KKB26732.1"/>
    </source>
</evidence>
<dbReference type="AlphaFoldDB" id="A0A0F5H1J2"/>
<dbReference type="Proteomes" id="UP000033750">
    <property type="component" value="Unassembled WGS sequence"/>
</dbReference>
<dbReference type="NCBIfam" id="TIGR00016">
    <property type="entry name" value="ackA"/>
    <property type="match status" value="1"/>
</dbReference>
<evidence type="ECO:0000256" key="6">
    <source>
        <dbReference type="HAMAP-Rule" id="MF_00020"/>
    </source>
</evidence>
<keyword evidence="3 6" id="KW-0547">Nucleotide-binding</keyword>
<comment type="similarity">
    <text evidence="1 6 7">Belongs to the acetokinase family.</text>
</comment>
<dbReference type="PRINTS" id="PR00471">
    <property type="entry name" value="ACETATEKNASE"/>
</dbReference>
<feature type="binding site" evidence="6">
    <location>
        <position position="10"/>
    </location>
    <ligand>
        <name>Mg(2+)</name>
        <dbReference type="ChEBI" id="CHEBI:18420"/>
    </ligand>
</feature>
<feature type="binding site" evidence="6">
    <location>
        <position position="384"/>
    </location>
    <ligand>
        <name>Mg(2+)</name>
        <dbReference type="ChEBI" id="CHEBI:18420"/>
    </ligand>
</feature>
<dbReference type="UniPathway" id="UPA00340">
    <property type="reaction ID" value="UER00458"/>
</dbReference>
<dbReference type="STRING" id="29561.MM26B8_04600"/>
<dbReference type="InterPro" id="IPR000890">
    <property type="entry name" value="Aliphatic_acid_kin_short-chain"/>
</dbReference>
<keyword evidence="2 6" id="KW-0808">Transferase</keyword>
<dbReference type="GO" id="GO:0006085">
    <property type="term" value="P:acetyl-CoA biosynthetic process"/>
    <property type="evidence" value="ECO:0007669"/>
    <property type="project" value="UniProtKB-UniRule"/>
</dbReference>
<feature type="site" description="Transition state stabilizer" evidence="6">
    <location>
        <position position="239"/>
    </location>
</feature>
<evidence type="ECO:0000256" key="4">
    <source>
        <dbReference type="ARBA" id="ARBA00022777"/>
    </source>
</evidence>
<dbReference type="GO" id="GO:0005737">
    <property type="term" value="C:cytoplasm"/>
    <property type="evidence" value="ECO:0007669"/>
    <property type="project" value="UniProtKB-SubCell"/>
</dbReference>
<comment type="caution">
    <text evidence="8">The sequence shown here is derived from an EMBL/GenBank/DDBJ whole genome shotgun (WGS) entry which is preliminary data.</text>
</comment>
<dbReference type="PROSITE" id="PS01076">
    <property type="entry name" value="ACETATE_KINASE_2"/>
    <property type="match status" value="1"/>
</dbReference>
<dbReference type="Gene3D" id="3.30.420.40">
    <property type="match status" value="2"/>
</dbReference>
<proteinExistence type="inferred from homology"/>
<reference evidence="8 9" key="1">
    <citation type="submission" date="2015-03" db="EMBL/GenBank/DDBJ databases">
        <title>Genome sequence of Mycoplasma meleagridis strain ATCC 25294.</title>
        <authorList>
            <person name="Yacoub E."/>
            <person name="Blanchard A."/>
            <person name="Sirand-Pugnet P."/>
            <person name="Mardassi B.B.A."/>
        </authorList>
    </citation>
    <scope>NUCLEOTIDE SEQUENCE [LARGE SCALE GENOMIC DNA]</scope>
    <source>
        <strain evidence="8 9">ATCC 25294</strain>
    </source>
</reference>
<evidence type="ECO:0000256" key="5">
    <source>
        <dbReference type="ARBA" id="ARBA00022840"/>
    </source>
</evidence>
<feature type="active site" description="Proton donor/acceptor" evidence="6">
    <location>
        <position position="148"/>
    </location>
</feature>
<evidence type="ECO:0000256" key="1">
    <source>
        <dbReference type="ARBA" id="ARBA00008748"/>
    </source>
</evidence>
<feature type="binding site" evidence="6">
    <location>
        <begin position="206"/>
        <end position="210"/>
    </location>
    <ligand>
        <name>ATP</name>
        <dbReference type="ChEBI" id="CHEBI:30616"/>
    </ligand>
</feature>
<evidence type="ECO:0000313" key="9">
    <source>
        <dbReference type="Proteomes" id="UP000033750"/>
    </source>
</evidence>
<evidence type="ECO:0000256" key="7">
    <source>
        <dbReference type="RuleBase" id="RU003835"/>
    </source>
</evidence>
<feature type="binding site" evidence="6">
    <location>
        <begin position="330"/>
        <end position="334"/>
    </location>
    <ligand>
        <name>ATP</name>
        <dbReference type="ChEBI" id="CHEBI:30616"/>
    </ligand>
</feature>
<dbReference type="GO" id="GO:0006083">
    <property type="term" value="P:acetate metabolic process"/>
    <property type="evidence" value="ECO:0007669"/>
    <property type="project" value="TreeGrafter"/>
</dbReference>
<comment type="subcellular location">
    <subcellularLocation>
        <location evidence="6">Cytoplasm</location>
    </subcellularLocation>
</comment>
<comment type="subunit">
    <text evidence="6">Homodimer.</text>
</comment>
<organism evidence="8 9">
    <name type="scientific">Mycoplasmopsis meleagridis ATCC 25294</name>
    <dbReference type="NCBI Taxonomy" id="1264554"/>
    <lineage>
        <taxon>Bacteria</taxon>
        <taxon>Bacillati</taxon>
        <taxon>Mycoplasmatota</taxon>
        <taxon>Mycoplasmoidales</taxon>
        <taxon>Metamycoplasmataceae</taxon>
        <taxon>Mycoplasmopsis</taxon>
    </lineage>
</organism>
<keyword evidence="6" id="KW-0460">Magnesium</keyword>
<dbReference type="GO" id="GO:0008776">
    <property type="term" value="F:acetate kinase activity"/>
    <property type="evidence" value="ECO:0007669"/>
    <property type="project" value="UniProtKB-UniRule"/>
</dbReference>
<feature type="binding site" evidence="6">
    <location>
        <position position="91"/>
    </location>
    <ligand>
        <name>substrate</name>
    </ligand>
</feature>
<dbReference type="GO" id="GO:0000287">
    <property type="term" value="F:magnesium ion binding"/>
    <property type="evidence" value="ECO:0007669"/>
    <property type="project" value="UniProtKB-UniRule"/>
</dbReference>
<name>A0A0F5H1J2_9BACT</name>
<dbReference type="EC" id="2.7.2.1" evidence="6"/>
<comment type="catalytic activity">
    <reaction evidence="6">
        <text>acetate + ATP = acetyl phosphate + ADP</text>
        <dbReference type="Rhea" id="RHEA:11352"/>
        <dbReference type="ChEBI" id="CHEBI:22191"/>
        <dbReference type="ChEBI" id="CHEBI:30089"/>
        <dbReference type="ChEBI" id="CHEBI:30616"/>
        <dbReference type="ChEBI" id="CHEBI:456216"/>
        <dbReference type="EC" id="2.7.2.1"/>
    </reaction>
</comment>
<dbReference type="PATRIC" id="fig|1264554.4.peg.146"/>
<comment type="cofactor">
    <cofactor evidence="6">
        <name>Mg(2+)</name>
        <dbReference type="ChEBI" id="CHEBI:18420"/>
    </cofactor>
    <cofactor evidence="6">
        <name>Mn(2+)</name>
        <dbReference type="ChEBI" id="CHEBI:29035"/>
    </cofactor>
    <text evidence="6">Mg(2+). Can also accept Mn(2+).</text>
</comment>
<dbReference type="PANTHER" id="PTHR21060:SF15">
    <property type="entry name" value="ACETATE KINASE-RELATED"/>
    <property type="match status" value="1"/>
</dbReference>
<evidence type="ECO:0000256" key="2">
    <source>
        <dbReference type="ARBA" id="ARBA00022679"/>
    </source>
</evidence>
<dbReference type="InterPro" id="IPR004372">
    <property type="entry name" value="Ac/propionate_kinase"/>
</dbReference>
<dbReference type="OrthoDB" id="9802453at2"/>
<dbReference type="RefSeq" id="WP_046097068.1">
    <property type="nucleotide sequence ID" value="NZ_JZXN01000017.1"/>
</dbReference>
<comment type="pathway">
    <text evidence="6">Metabolic intermediate biosynthesis; acetyl-CoA biosynthesis; acetyl-CoA from acetate: step 1/2.</text>
</comment>
<dbReference type="HAMAP" id="MF_00020">
    <property type="entry name" value="Acetate_kinase"/>
    <property type="match status" value="1"/>
</dbReference>
<dbReference type="InterPro" id="IPR023865">
    <property type="entry name" value="Aliphatic_acid_kinase_CS"/>
</dbReference>
<feature type="binding site" evidence="6">
    <location>
        <begin position="281"/>
        <end position="283"/>
    </location>
    <ligand>
        <name>ATP</name>
        <dbReference type="ChEBI" id="CHEBI:30616"/>
    </ligand>
</feature>
<accession>A0A0F5H1J2</accession>
<feature type="site" description="Transition state stabilizer" evidence="6">
    <location>
        <position position="180"/>
    </location>
</feature>
<comment type="function">
    <text evidence="6">Catalyzes the formation of acetyl phosphate from acetate and ATP. Can also catalyze the reverse reaction.</text>
</comment>
<keyword evidence="9" id="KW-1185">Reference proteome</keyword>
<feature type="binding site" evidence="6">
    <location>
        <position position="17"/>
    </location>
    <ligand>
        <name>ATP</name>
        <dbReference type="ChEBI" id="CHEBI:30616"/>
    </ligand>
</feature>